<gene>
    <name evidence="3" type="ORF">WJT86_03610</name>
</gene>
<keyword evidence="1" id="KW-0238">DNA-binding</keyword>
<evidence type="ECO:0000313" key="3">
    <source>
        <dbReference type="EMBL" id="MEN3930147.1"/>
    </source>
</evidence>
<dbReference type="PANTHER" id="PTHR30204">
    <property type="entry name" value="REDOX-CYCLING DRUG-SENSING TRANSCRIPTIONAL ACTIVATOR SOXR"/>
    <property type="match status" value="1"/>
</dbReference>
<name>A0ABV0BGR5_9HYPH</name>
<feature type="domain" description="HTH merR-type" evidence="2">
    <location>
        <begin position="13"/>
        <end position="80"/>
    </location>
</feature>
<dbReference type="Pfam" id="PF13411">
    <property type="entry name" value="MerR_1"/>
    <property type="match status" value="1"/>
</dbReference>
<evidence type="ECO:0000259" key="2">
    <source>
        <dbReference type="PROSITE" id="PS50937"/>
    </source>
</evidence>
<dbReference type="SUPFAM" id="SSF46955">
    <property type="entry name" value="Putative DNA-binding domain"/>
    <property type="match status" value="1"/>
</dbReference>
<dbReference type="EMBL" id="JBBYXI010000001">
    <property type="protein sequence ID" value="MEN3930147.1"/>
    <property type="molecule type" value="Genomic_DNA"/>
</dbReference>
<evidence type="ECO:0000313" key="4">
    <source>
        <dbReference type="Proteomes" id="UP001418637"/>
    </source>
</evidence>
<dbReference type="Gene3D" id="1.10.1660.10">
    <property type="match status" value="1"/>
</dbReference>
<dbReference type="RefSeq" id="WP_346336114.1">
    <property type="nucleotide sequence ID" value="NZ_JBBYXI010000001.1"/>
</dbReference>
<organism evidence="3 4">
    <name type="scientific">Hohaiivirga grylli</name>
    <dbReference type="NCBI Taxonomy" id="3133970"/>
    <lineage>
        <taxon>Bacteria</taxon>
        <taxon>Pseudomonadati</taxon>
        <taxon>Pseudomonadota</taxon>
        <taxon>Alphaproteobacteria</taxon>
        <taxon>Hyphomicrobiales</taxon>
        <taxon>Methylobacteriaceae</taxon>
        <taxon>Hohaiivirga</taxon>
    </lineage>
</organism>
<dbReference type="InterPro" id="IPR047057">
    <property type="entry name" value="MerR_fam"/>
</dbReference>
<protein>
    <submittedName>
        <fullName evidence="3">MerR family transcriptional regulator</fullName>
    </submittedName>
</protein>
<dbReference type="PROSITE" id="PS50937">
    <property type="entry name" value="HTH_MERR_2"/>
    <property type="match status" value="1"/>
</dbReference>
<dbReference type="PANTHER" id="PTHR30204:SF58">
    <property type="entry name" value="HTH-TYPE TRANSCRIPTIONAL REGULATOR YFMP"/>
    <property type="match status" value="1"/>
</dbReference>
<dbReference type="InterPro" id="IPR000551">
    <property type="entry name" value="MerR-type_HTH_dom"/>
</dbReference>
<dbReference type="SMART" id="SM00422">
    <property type="entry name" value="HTH_MERR"/>
    <property type="match status" value="1"/>
</dbReference>
<evidence type="ECO:0000256" key="1">
    <source>
        <dbReference type="ARBA" id="ARBA00023125"/>
    </source>
</evidence>
<accession>A0ABV0BGR5</accession>
<dbReference type="Proteomes" id="UP001418637">
    <property type="component" value="Unassembled WGS sequence"/>
</dbReference>
<sequence>MDENKNLVGSKKLYSIKDLATEFSVSLRTLRFYESRGLISPYRDGLNRLYSENDRQRLSAILQGKQLGFTLTEISEMLARSPKNVDKSAELKIPVRLVDKQLQFLETQKAEVEMAIEELQKYKMEFC</sequence>
<comment type="caution">
    <text evidence="3">The sequence shown here is derived from an EMBL/GenBank/DDBJ whole genome shotgun (WGS) entry which is preliminary data.</text>
</comment>
<reference evidence="3 4" key="1">
    <citation type="submission" date="2024-04" db="EMBL/GenBank/DDBJ databases">
        <title>A novel species isolated from cricket.</title>
        <authorList>
            <person name="Wang H.-C."/>
        </authorList>
    </citation>
    <scope>NUCLEOTIDE SEQUENCE [LARGE SCALE GENOMIC DNA]</scope>
    <source>
        <strain evidence="3 4">WL0021</strain>
    </source>
</reference>
<keyword evidence="4" id="KW-1185">Reference proteome</keyword>
<dbReference type="InterPro" id="IPR009061">
    <property type="entry name" value="DNA-bd_dom_put_sf"/>
</dbReference>
<proteinExistence type="predicted"/>